<dbReference type="InterPro" id="IPR006506">
    <property type="entry name" value="CHP01619"/>
</dbReference>
<dbReference type="InterPro" id="IPR009671">
    <property type="entry name" value="RraB_dom"/>
</dbReference>
<organism evidence="4 5">
    <name type="scientific">Pasteurella canis</name>
    <dbReference type="NCBI Taxonomy" id="753"/>
    <lineage>
        <taxon>Bacteria</taxon>
        <taxon>Pseudomonadati</taxon>
        <taxon>Pseudomonadota</taxon>
        <taxon>Gammaproteobacteria</taxon>
        <taxon>Pasteurellales</taxon>
        <taxon>Pasteurellaceae</taxon>
        <taxon>Pasteurella</taxon>
    </lineage>
</organism>
<dbReference type="GeneID" id="69686733"/>
<dbReference type="InterPro" id="IPR036701">
    <property type="entry name" value="RraB-like_sf"/>
</dbReference>
<keyword evidence="4" id="KW-0472">Membrane</keyword>
<dbReference type="EMBL" id="UGTV01000015">
    <property type="protein sequence ID" value="SUC09733.1"/>
    <property type="molecule type" value="Genomic_DNA"/>
</dbReference>
<reference evidence="4 5" key="1">
    <citation type="submission" date="2018-06" db="EMBL/GenBank/DDBJ databases">
        <authorList>
            <consortium name="Pathogen Informatics"/>
            <person name="Doyle S."/>
        </authorList>
    </citation>
    <scope>NUCLEOTIDE SEQUENCE [LARGE SCALE GENOMIC DNA]</scope>
    <source>
        <strain evidence="4 5">NCTC11621</strain>
    </source>
</reference>
<gene>
    <name evidence="4" type="ORF">NCTC11621_00753</name>
    <name evidence="3" type="ORF">PA42_08780</name>
</gene>
<dbReference type="AlphaFoldDB" id="A0A379EU34"/>
<feature type="domain" description="DUF695" evidence="1">
    <location>
        <begin position="5"/>
        <end position="133"/>
    </location>
</feature>
<evidence type="ECO:0000259" key="1">
    <source>
        <dbReference type="Pfam" id="PF05117"/>
    </source>
</evidence>
<name>A0A379EU34_9PAST</name>
<keyword evidence="4" id="KW-0812">Transmembrane</keyword>
<dbReference type="Proteomes" id="UP001052140">
    <property type="component" value="Unassembled WGS sequence"/>
</dbReference>
<evidence type="ECO:0000313" key="6">
    <source>
        <dbReference type="Proteomes" id="UP001052140"/>
    </source>
</evidence>
<evidence type="ECO:0000313" key="5">
    <source>
        <dbReference type="Proteomes" id="UP000254704"/>
    </source>
</evidence>
<evidence type="ECO:0000259" key="2">
    <source>
        <dbReference type="Pfam" id="PF06877"/>
    </source>
</evidence>
<evidence type="ECO:0000313" key="4">
    <source>
        <dbReference type="EMBL" id="SUC09733.1"/>
    </source>
</evidence>
<dbReference type="Pfam" id="PF05117">
    <property type="entry name" value="DUF695"/>
    <property type="match status" value="1"/>
</dbReference>
<dbReference type="InterPro" id="IPR016097">
    <property type="entry name" value="DUF695"/>
</dbReference>
<dbReference type="EMBL" id="BPUX01000012">
    <property type="protein sequence ID" value="GJH42704.1"/>
    <property type="molecule type" value="Genomic_DNA"/>
</dbReference>
<dbReference type="SUPFAM" id="SSF89946">
    <property type="entry name" value="Hypothetical protein VC0424"/>
    <property type="match status" value="1"/>
</dbReference>
<feature type="domain" description="Regulator of ribonuclease activity B" evidence="2">
    <location>
        <begin position="142"/>
        <end position="247"/>
    </location>
</feature>
<dbReference type="RefSeq" id="WP_049214238.1">
    <property type="nucleotide sequence ID" value="NZ_BPUX01000012.1"/>
</dbReference>
<dbReference type="NCBIfam" id="TIGR01619">
    <property type="entry name" value="hyp_HI0040"/>
    <property type="match status" value="1"/>
</dbReference>
<proteinExistence type="predicted"/>
<dbReference type="OrthoDB" id="7839302at2"/>
<evidence type="ECO:0000313" key="3">
    <source>
        <dbReference type="EMBL" id="GJH42704.1"/>
    </source>
</evidence>
<protein>
    <submittedName>
        <fullName evidence="4">Putative transmembrane protein</fullName>
    </submittedName>
</protein>
<dbReference type="Proteomes" id="UP000254704">
    <property type="component" value="Unassembled WGS sequence"/>
</dbReference>
<dbReference type="PIRSF" id="PIRSF017962">
    <property type="entry name" value="UCP017962"/>
    <property type="match status" value="1"/>
</dbReference>
<reference evidence="3" key="2">
    <citation type="submission" date="2024-05" db="EMBL/GenBank/DDBJ databases">
        <title>Determining zoonotic pasteurella genome.</title>
        <authorList>
            <person name="Maeda T."/>
            <person name="Takahashi T."/>
            <person name="Yoshida H."/>
        </authorList>
    </citation>
    <scope>NUCLEOTIDE SEQUENCE</scope>
    <source>
        <strain evidence="3">PA42</strain>
    </source>
</reference>
<accession>A0A379EU34</accession>
<dbReference type="Gene3D" id="3.30.70.970">
    <property type="entry name" value="RraB-like"/>
    <property type="match status" value="1"/>
</dbReference>
<sequence>MALEQSWQNYRSVINDKLAIFSINLEVLKKFPSEVSHKIIQFQFPYDVIDENQLPALETYQDLMGKVFKVWSQLCALPNTLYAGHVFSAGNAQLYFYCDNAEVVLDVLQQFDHIENINIQDDPNWDIYFDFLLPSPLEMKINATEEVLDLLVQNGRNLSEPYLIEHGFHFEDENNMFQFMEYFNLQQIDFISMQYSNTPILLDDEAPFYVVKLEQELRLDSIDIFKYVEEFEHIASQFNGEYIGWECDSLHNQEQLN</sequence>
<keyword evidence="6" id="KW-1185">Reference proteome</keyword>
<dbReference type="Pfam" id="PF06877">
    <property type="entry name" value="RraB"/>
    <property type="match status" value="1"/>
</dbReference>